<sequence>MHGSVLTFILLCSNLQDSYKICRLSFHDFDFAERSTLQRSTFNFNCWPIDNRPWGISCILGLLPRALSTKSYVPTSSGIALPRLSIHRTSPHRHIRMAPGYRARGPKLSV</sequence>
<dbReference type="AlphaFoldDB" id="A0A067MZM1"/>
<dbReference type="HOGENOM" id="CLU_2170654_0_0_1"/>
<dbReference type="InParanoid" id="A0A067MZM1"/>
<organism evidence="1 2">
    <name type="scientific">Botryobasidium botryosum (strain FD-172 SS1)</name>
    <dbReference type="NCBI Taxonomy" id="930990"/>
    <lineage>
        <taxon>Eukaryota</taxon>
        <taxon>Fungi</taxon>
        <taxon>Dikarya</taxon>
        <taxon>Basidiomycota</taxon>
        <taxon>Agaricomycotina</taxon>
        <taxon>Agaricomycetes</taxon>
        <taxon>Cantharellales</taxon>
        <taxon>Botryobasidiaceae</taxon>
        <taxon>Botryobasidium</taxon>
    </lineage>
</organism>
<protein>
    <submittedName>
        <fullName evidence="1">Uncharacterized protein</fullName>
    </submittedName>
</protein>
<gene>
    <name evidence="1" type="ORF">BOTBODRAFT_327768</name>
</gene>
<keyword evidence="2" id="KW-1185">Reference proteome</keyword>
<dbReference type="EMBL" id="KL198017">
    <property type="protein sequence ID" value="KDQ21069.1"/>
    <property type="molecule type" value="Genomic_DNA"/>
</dbReference>
<dbReference type="Proteomes" id="UP000027195">
    <property type="component" value="Unassembled WGS sequence"/>
</dbReference>
<evidence type="ECO:0000313" key="1">
    <source>
        <dbReference type="EMBL" id="KDQ21069.1"/>
    </source>
</evidence>
<proteinExistence type="predicted"/>
<reference evidence="2" key="1">
    <citation type="journal article" date="2014" name="Proc. Natl. Acad. Sci. U.S.A.">
        <title>Extensive sampling of basidiomycete genomes demonstrates inadequacy of the white-rot/brown-rot paradigm for wood decay fungi.</title>
        <authorList>
            <person name="Riley R."/>
            <person name="Salamov A.A."/>
            <person name="Brown D.W."/>
            <person name="Nagy L.G."/>
            <person name="Floudas D."/>
            <person name="Held B.W."/>
            <person name="Levasseur A."/>
            <person name="Lombard V."/>
            <person name="Morin E."/>
            <person name="Otillar R."/>
            <person name="Lindquist E.A."/>
            <person name="Sun H."/>
            <person name="LaButti K.M."/>
            <person name="Schmutz J."/>
            <person name="Jabbour D."/>
            <person name="Luo H."/>
            <person name="Baker S.E."/>
            <person name="Pisabarro A.G."/>
            <person name="Walton J.D."/>
            <person name="Blanchette R.A."/>
            <person name="Henrissat B."/>
            <person name="Martin F."/>
            <person name="Cullen D."/>
            <person name="Hibbett D.S."/>
            <person name="Grigoriev I.V."/>
        </authorList>
    </citation>
    <scope>NUCLEOTIDE SEQUENCE [LARGE SCALE GENOMIC DNA]</scope>
    <source>
        <strain evidence="2">FD-172 SS1</strain>
    </source>
</reference>
<name>A0A067MZM1_BOTB1</name>
<accession>A0A067MZM1</accession>
<evidence type="ECO:0000313" key="2">
    <source>
        <dbReference type="Proteomes" id="UP000027195"/>
    </source>
</evidence>